<dbReference type="InParanoid" id="A0A7N6FEE6"/>
<feature type="region of interest" description="Disordered" evidence="3">
    <location>
        <begin position="1"/>
        <end position="54"/>
    </location>
</feature>
<proteinExistence type="inferred from homology"/>
<organism evidence="5 6">
    <name type="scientific">Anabas testudineus</name>
    <name type="common">Climbing perch</name>
    <name type="synonym">Anthias testudineus</name>
    <dbReference type="NCBI Taxonomy" id="64144"/>
    <lineage>
        <taxon>Eukaryota</taxon>
        <taxon>Metazoa</taxon>
        <taxon>Chordata</taxon>
        <taxon>Craniata</taxon>
        <taxon>Vertebrata</taxon>
        <taxon>Euteleostomi</taxon>
        <taxon>Actinopterygii</taxon>
        <taxon>Neopterygii</taxon>
        <taxon>Teleostei</taxon>
        <taxon>Neoteleostei</taxon>
        <taxon>Acanthomorphata</taxon>
        <taxon>Anabantaria</taxon>
        <taxon>Anabantiformes</taxon>
        <taxon>Anabantoidei</taxon>
        <taxon>Anabantidae</taxon>
        <taxon>Anabas</taxon>
    </lineage>
</organism>
<evidence type="ECO:0000259" key="4">
    <source>
        <dbReference type="Pfam" id="PF04803"/>
    </source>
</evidence>
<gene>
    <name evidence="5" type="primary">SYCP3</name>
</gene>
<dbReference type="Pfam" id="PF04803">
    <property type="entry name" value="Cor1"/>
    <property type="match status" value="1"/>
</dbReference>
<reference evidence="5" key="2">
    <citation type="submission" date="2025-08" db="UniProtKB">
        <authorList>
            <consortium name="Ensembl"/>
        </authorList>
    </citation>
    <scope>IDENTIFICATION</scope>
</reference>
<sequence length="247" mass="29216">MQEEQVGRMATGRKQLRKKHLEEKSDKKVFEFTQEDKKKELSGSEDDVRGDETPIVDKLAKKRPAEDFEVEEANCAVGNEVQSMLERFGADISKVMQAKKKRLESLTKNYMKGSQHKLEQLWNNYHSQRQKITQQYSQQVSTALQQWETEAQRAEEQEEKLNNLFRQQQKILQQARVVQNQKLKTVRELYEHFVKNMEEMEKSHEAFMQGAQQELRKEMATLQKKILMDTQQQEMATVRKSLQSMLF</sequence>
<feature type="coiled-coil region" evidence="2">
    <location>
        <begin position="137"/>
        <end position="174"/>
    </location>
</feature>
<dbReference type="Proteomes" id="UP000265040">
    <property type="component" value="Chromosome 6"/>
</dbReference>
<dbReference type="GeneTree" id="ENSGT00390000000062"/>
<dbReference type="GO" id="GO:0051321">
    <property type="term" value="P:meiotic cell cycle"/>
    <property type="evidence" value="ECO:0007669"/>
    <property type="project" value="TreeGrafter"/>
</dbReference>
<keyword evidence="2" id="KW-0175">Coiled coil</keyword>
<evidence type="ECO:0000256" key="1">
    <source>
        <dbReference type="ARBA" id="ARBA00010283"/>
    </source>
</evidence>
<comment type="similarity">
    <text evidence="1">Belongs to the XLR/SYCP3 family.</text>
</comment>
<dbReference type="GeneID" id="113166013"/>
<keyword evidence="6" id="KW-1185">Reference proteome</keyword>
<reference evidence="5" key="3">
    <citation type="submission" date="2025-09" db="UniProtKB">
        <authorList>
            <consortium name="Ensembl"/>
        </authorList>
    </citation>
    <scope>IDENTIFICATION</scope>
</reference>
<dbReference type="GO" id="GO:0007286">
    <property type="term" value="P:spermatid development"/>
    <property type="evidence" value="ECO:0007669"/>
    <property type="project" value="TreeGrafter"/>
</dbReference>
<dbReference type="PANTHER" id="PTHR19368:SF15">
    <property type="entry name" value="XLR_SYCP3_FAM9 DOMAIN-CONTAINING PROTEIN"/>
    <property type="match status" value="1"/>
</dbReference>
<dbReference type="OMA" id="KLNMFRQ"/>
<dbReference type="AlphaFoldDB" id="A0A7N6FEE6"/>
<feature type="compositionally biased region" description="Basic and acidic residues" evidence="3">
    <location>
        <begin position="20"/>
        <end position="52"/>
    </location>
</feature>
<dbReference type="InterPro" id="IPR051443">
    <property type="entry name" value="XLR/SYCP3"/>
</dbReference>
<name>A0A7N6FEE6_ANATE</name>
<dbReference type="PANTHER" id="PTHR19368">
    <property type="entry name" value="XLR/SCP3/FAM9"/>
    <property type="match status" value="1"/>
</dbReference>
<dbReference type="FunCoup" id="A0A7N6FEE6">
    <property type="interactions" value="362"/>
</dbReference>
<dbReference type="GO" id="GO:0000795">
    <property type="term" value="C:synaptonemal complex"/>
    <property type="evidence" value="ECO:0007669"/>
    <property type="project" value="TreeGrafter"/>
</dbReference>
<dbReference type="RefSeq" id="XP_026221688.1">
    <property type="nucleotide sequence ID" value="XM_026365903.1"/>
</dbReference>
<evidence type="ECO:0000256" key="2">
    <source>
        <dbReference type="SAM" id="Coils"/>
    </source>
</evidence>
<evidence type="ECO:0000313" key="6">
    <source>
        <dbReference type="Proteomes" id="UP000265040"/>
    </source>
</evidence>
<reference evidence="5" key="1">
    <citation type="submission" date="2021-04" db="EMBL/GenBank/DDBJ databases">
        <authorList>
            <consortium name="Wellcome Sanger Institute Data Sharing"/>
        </authorList>
    </citation>
    <scope>NUCLEOTIDE SEQUENCE [LARGE SCALE GENOMIC DNA]</scope>
</reference>
<accession>A0A7N6FEE6</accession>
<dbReference type="InterPro" id="IPR006888">
    <property type="entry name" value="XLR/SYCP3/FAM9_dom"/>
</dbReference>
<dbReference type="Ensembl" id="ENSATET00000063980.2">
    <property type="protein sequence ID" value="ENSATEP00000055165.1"/>
    <property type="gene ID" value="ENSATEG00000013194.3"/>
</dbReference>
<feature type="domain" description="XLR/SYCP3/FAM9" evidence="4">
    <location>
        <begin position="94"/>
        <end position="225"/>
    </location>
</feature>
<dbReference type="OrthoDB" id="9621324at2759"/>
<evidence type="ECO:0000313" key="5">
    <source>
        <dbReference type="Ensembl" id="ENSATEP00000055165.1"/>
    </source>
</evidence>
<evidence type="ECO:0000256" key="3">
    <source>
        <dbReference type="SAM" id="MobiDB-lite"/>
    </source>
</evidence>
<protein>
    <recommendedName>
        <fullName evidence="4">XLR/SYCP3/FAM9 domain-containing protein</fullName>
    </recommendedName>
</protein>